<dbReference type="AlphaFoldDB" id="A0A174LWH5"/>
<gene>
    <name evidence="1" type="ORF">ERS852411_02348</name>
</gene>
<sequence>MRSLKIYRPGGRCNISGERVRRARERAGLSQEQLAVRLQLDGLGLTQKAISRMETGERVVADYELVHLARALEVGVLELLGLEP</sequence>
<dbReference type="Proteomes" id="UP000095746">
    <property type="component" value="Unassembled WGS sequence"/>
</dbReference>
<organism evidence="1 2">
    <name type="scientific">Flavonifractor plautii</name>
    <name type="common">Fusobacterium plautii</name>
    <dbReference type="NCBI Taxonomy" id="292800"/>
    <lineage>
        <taxon>Bacteria</taxon>
        <taxon>Bacillati</taxon>
        <taxon>Bacillota</taxon>
        <taxon>Clostridia</taxon>
        <taxon>Eubacteriales</taxon>
        <taxon>Oscillospiraceae</taxon>
        <taxon>Flavonifractor</taxon>
    </lineage>
</organism>
<evidence type="ECO:0000313" key="2">
    <source>
        <dbReference type="Proteomes" id="UP000095746"/>
    </source>
</evidence>
<name>A0A174LWH5_FLAPL</name>
<accession>A0A174LWH5</accession>
<dbReference type="Gene3D" id="1.10.260.40">
    <property type="entry name" value="lambda repressor-like DNA-binding domains"/>
    <property type="match status" value="1"/>
</dbReference>
<proteinExistence type="predicted"/>
<dbReference type="Pfam" id="PF13560">
    <property type="entry name" value="HTH_31"/>
    <property type="match status" value="1"/>
</dbReference>
<dbReference type="SUPFAM" id="SSF47413">
    <property type="entry name" value="lambda repressor-like DNA-binding domains"/>
    <property type="match status" value="1"/>
</dbReference>
<dbReference type="SMART" id="SM00530">
    <property type="entry name" value="HTH_XRE"/>
    <property type="match status" value="1"/>
</dbReference>
<protein>
    <submittedName>
        <fullName evidence="1">Helix-turn-helix domain</fullName>
    </submittedName>
</protein>
<evidence type="ECO:0000313" key="1">
    <source>
        <dbReference type="EMBL" id="CUO89700.1"/>
    </source>
</evidence>
<dbReference type="RefSeq" id="WP_009257167.1">
    <property type="nucleotide sequence ID" value="NZ_BAABXT010000001.1"/>
</dbReference>
<dbReference type="GO" id="GO:0003677">
    <property type="term" value="F:DNA binding"/>
    <property type="evidence" value="ECO:0007669"/>
    <property type="project" value="InterPro"/>
</dbReference>
<dbReference type="PROSITE" id="PS50943">
    <property type="entry name" value="HTH_CROC1"/>
    <property type="match status" value="1"/>
</dbReference>
<dbReference type="EMBL" id="CYZT01000199">
    <property type="protein sequence ID" value="CUO89700.1"/>
    <property type="molecule type" value="Genomic_DNA"/>
</dbReference>
<dbReference type="InterPro" id="IPR010982">
    <property type="entry name" value="Lambda_DNA-bd_dom_sf"/>
</dbReference>
<dbReference type="CDD" id="cd00093">
    <property type="entry name" value="HTH_XRE"/>
    <property type="match status" value="1"/>
</dbReference>
<dbReference type="InterPro" id="IPR001387">
    <property type="entry name" value="Cro/C1-type_HTH"/>
</dbReference>
<reference evidence="1 2" key="1">
    <citation type="submission" date="2015-09" db="EMBL/GenBank/DDBJ databases">
        <authorList>
            <consortium name="Pathogen Informatics"/>
        </authorList>
    </citation>
    <scope>NUCLEOTIDE SEQUENCE [LARGE SCALE GENOMIC DNA]</scope>
    <source>
        <strain evidence="1 2">2789STDY5608854</strain>
    </source>
</reference>